<keyword evidence="4" id="KW-1185">Reference proteome</keyword>
<accession>A0ABQ4A8E4</accession>
<evidence type="ECO:0000313" key="4">
    <source>
        <dbReference type="Proteomes" id="UP000631312"/>
    </source>
</evidence>
<dbReference type="InterPro" id="IPR055247">
    <property type="entry name" value="InsJ-like_HTH"/>
</dbReference>
<evidence type="ECO:0000256" key="1">
    <source>
        <dbReference type="SAM" id="MobiDB-lite"/>
    </source>
</evidence>
<feature type="domain" description="HNH nuclease" evidence="2">
    <location>
        <begin position="69"/>
        <end position="125"/>
    </location>
</feature>
<dbReference type="InterPro" id="IPR003615">
    <property type="entry name" value="HNH_nuc"/>
</dbReference>
<feature type="region of interest" description="Disordered" evidence="1">
    <location>
        <begin position="35"/>
        <end position="56"/>
    </location>
</feature>
<evidence type="ECO:0000259" key="2">
    <source>
        <dbReference type="SMART" id="SM00507"/>
    </source>
</evidence>
<evidence type="ECO:0000313" key="3">
    <source>
        <dbReference type="EMBL" id="GIE37277.1"/>
    </source>
</evidence>
<dbReference type="EMBL" id="BOMP01000004">
    <property type="protein sequence ID" value="GIE37277.1"/>
    <property type="molecule type" value="Genomic_DNA"/>
</dbReference>
<name>A0ABQ4A8E4_9ACTN</name>
<sequence>MSGVLRHLNLRLNGGSHAYLRRRITQLGIDTSHFLGRAHMPGTRNPRRRGPGEILIERPPDAKRQAPTVLRRALEDLGRAYRCTECGIDGSWNGRPLTLQVDHIDGRFWNCQAENLRFLCPNCHSQTATYAGRNRPRHRVPMVRVDDRGSPVEQPAQCATTEEERAEVLQKVQRKELAVADAARQLGCERRQVYALMRRWETHGTLTPLPWRPRTPDLDRATITE</sequence>
<dbReference type="Proteomes" id="UP000631312">
    <property type="component" value="Unassembled WGS sequence"/>
</dbReference>
<dbReference type="SMART" id="SM00507">
    <property type="entry name" value="HNHc"/>
    <property type="match status" value="1"/>
</dbReference>
<comment type="caution">
    <text evidence="3">The sequence shown here is derived from an EMBL/GenBank/DDBJ whole genome shotgun (WGS) entry which is preliminary data.</text>
</comment>
<dbReference type="Pfam" id="PF13518">
    <property type="entry name" value="HTH_28"/>
    <property type="match status" value="1"/>
</dbReference>
<organism evidence="3 4">
    <name type="scientific">Actinoplanes lobatus</name>
    <dbReference type="NCBI Taxonomy" id="113568"/>
    <lineage>
        <taxon>Bacteria</taxon>
        <taxon>Bacillati</taxon>
        <taxon>Actinomycetota</taxon>
        <taxon>Actinomycetes</taxon>
        <taxon>Micromonosporales</taxon>
        <taxon>Micromonosporaceae</taxon>
        <taxon>Actinoplanes</taxon>
    </lineage>
</organism>
<gene>
    <name evidence="3" type="ORF">Alo02nite_01750</name>
</gene>
<protein>
    <recommendedName>
        <fullName evidence="2">HNH nuclease domain-containing protein</fullName>
    </recommendedName>
</protein>
<dbReference type="SUPFAM" id="SSF46689">
    <property type="entry name" value="Homeodomain-like"/>
    <property type="match status" value="1"/>
</dbReference>
<reference evidence="3 4" key="1">
    <citation type="submission" date="2021-01" db="EMBL/GenBank/DDBJ databases">
        <title>Whole genome shotgun sequence of Actinoplanes lobatus NBRC 12513.</title>
        <authorList>
            <person name="Komaki H."/>
            <person name="Tamura T."/>
        </authorList>
    </citation>
    <scope>NUCLEOTIDE SEQUENCE [LARGE SCALE GENOMIC DNA]</scope>
    <source>
        <strain evidence="3 4">NBRC 12513</strain>
    </source>
</reference>
<proteinExistence type="predicted"/>
<feature type="region of interest" description="Disordered" evidence="1">
    <location>
        <begin position="205"/>
        <end position="225"/>
    </location>
</feature>
<dbReference type="CDD" id="cd00085">
    <property type="entry name" value="HNHc"/>
    <property type="match status" value="1"/>
</dbReference>
<feature type="compositionally biased region" description="Basic and acidic residues" evidence="1">
    <location>
        <begin position="214"/>
        <end position="225"/>
    </location>
</feature>
<dbReference type="InterPro" id="IPR009057">
    <property type="entry name" value="Homeodomain-like_sf"/>
</dbReference>